<feature type="domain" description="PRD" evidence="7">
    <location>
        <begin position="285"/>
        <end position="394"/>
    </location>
</feature>
<evidence type="ECO:0000313" key="9">
    <source>
        <dbReference type="EMBL" id="TLQ03836.1"/>
    </source>
</evidence>
<dbReference type="PATRIC" id="fig|331679.3.peg.514"/>
<feature type="domain" description="PTS EIIB type-2" evidence="6">
    <location>
        <begin position="395"/>
        <end position="482"/>
    </location>
</feature>
<dbReference type="SUPFAM" id="SSF52794">
    <property type="entry name" value="PTS system IIB component-like"/>
    <property type="match status" value="1"/>
</dbReference>
<gene>
    <name evidence="9" type="ORF">FEZ51_07425</name>
    <name evidence="8" type="ORF">IV81_GL000507</name>
</gene>
<dbReference type="InterPro" id="IPR011608">
    <property type="entry name" value="PRD"/>
</dbReference>
<dbReference type="Gene3D" id="1.10.1790.10">
    <property type="entry name" value="PRD domain"/>
    <property type="match status" value="2"/>
</dbReference>
<keyword evidence="10" id="KW-1185">Reference proteome</keyword>
<evidence type="ECO:0000256" key="4">
    <source>
        <dbReference type="ARBA" id="ARBA00023159"/>
    </source>
</evidence>
<dbReference type="STRING" id="331679.IV81_GL000507"/>
<evidence type="ECO:0000256" key="2">
    <source>
        <dbReference type="ARBA" id="ARBA00022737"/>
    </source>
</evidence>
<dbReference type="GO" id="GO:0008982">
    <property type="term" value="F:protein-N(PI)-phosphohistidine-sugar phosphotransferase activity"/>
    <property type="evidence" value="ECO:0007669"/>
    <property type="project" value="InterPro"/>
</dbReference>
<dbReference type="InterPro" id="IPR036634">
    <property type="entry name" value="PRD_sf"/>
</dbReference>
<keyword evidence="2" id="KW-0677">Repeat</keyword>
<keyword evidence="4" id="KW-0010">Activator</keyword>
<keyword evidence="3" id="KW-0805">Transcription regulation</keyword>
<dbReference type="EMBL" id="VBTH01000013">
    <property type="protein sequence ID" value="TLQ03836.1"/>
    <property type="molecule type" value="Genomic_DNA"/>
</dbReference>
<dbReference type="Proteomes" id="UP000305541">
    <property type="component" value="Unassembled WGS sequence"/>
</dbReference>
<evidence type="ECO:0000256" key="1">
    <source>
        <dbReference type="ARBA" id="ARBA00022679"/>
    </source>
</evidence>
<dbReference type="Gene3D" id="3.40.50.2300">
    <property type="match status" value="1"/>
</dbReference>
<dbReference type="InterPro" id="IPR013196">
    <property type="entry name" value="HTH_11"/>
</dbReference>
<dbReference type="Gene3D" id="1.10.10.10">
    <property type="entry name" value="Winged helix-like DNA-binding domain superfamily/Winged helix DNA-binding domain"/>
    <property type="match status" value="1"/>
</dbReference>
<dbReference type="CDD" id="cd05568">
    <property type="entry name" value="PTS_IIB_bgl_like"/>
    <property type="match status" value="1"/>
</dbReference>
<dbReference type="InterPro" id="IPR050661">
    <property type="entry name" value="BglG_antiterminators"/>
</dbReference>
<name>A0A0R2KVH4_9LACO</name>
<dbReference type="InterPro" id="IPR007737">
    <property type="entry name" value="Mga_HTH"/>
</dbReference>
<evidence type="ECO:0000259" key="6">
    <source>
        <dbReference type="PROSITE" id="PS51099"/>
    </source>
</evidence>
<dbReference type="SUPFAM" id="SSF46785">
    <property type="entry name" value="Winged helix' DNA-binding domain"/>
    <property type="match status" value="1"/>
</dbReference>
<keyword evidence="5" id="KW-0804">Transcription</keyword>
<dbReference type="PROSITE" id="PS51372">
    <property type="entry name" value="PRD_2"/>
    <property type="match status" value="2"/>
</dbReference>
<sequence length="482" mass="55379">MTDLATRIVTFLSQKDEYIEAHTLAEKLGVSSKTIYRTIKKINQDKEIIKSQRGLGYLIDDQNFDEGTAENVNRLTARTYSIAIHVLFSQPKKLRFLDIADKFYISESAMTNELRKMEGILTKFDLQVFRKNGFINVEGTELKIRQALNFLLIRKGDVSKGFDSVAEIFPSIAKQDKEFLISQITLIQEELNVTLVDPYTLNVFSHLYIMMERISSMPKSEEKPIFDVSAVENEDFYETSRIIIENISMHIGQPIDSDEILYLTQYLKSLRYINNDLDDLDDINNVGMKFNKTVLDFAENIVENYQFDKKVNKKRLLMDLCGHLQPMLNRIESNLAVVNPLVKDIKNTYKTEFENLKAIIDKYTLDKYQLRISEDEIAFITLYIVKAIEESYQSSRVLVMCSSGIGTAQLIKTKLLNAIPNLNVTDVISSYSYLKNMKKYNENADLIVSTVAIPNESPIPIVLVSPLLNELDLRRVKAFLDD</sequence>
<proteinExistence type="predicted"/>
<comment type="caution">
    <text evidence="8">The sequence shown here is derived from an EMBL/GenBank/DDBJ whole genome shotgun (WGS) entry which is preliminary data.</text>
</comment>
<evidence type="ECO:0000313" key="10">
    <source>
        <dbReference type="Proteomes" id="UP000051859"/>
    </source>
</evidence>
<feature type="domain" description="PRD" evidence="7">
    <location>
        <begin position="171"/>
        <end position="277"/>
    </location>
</feature>
<dbReference type="RefSeq" id="WP_057803681.1">
    <property type="nucleotide sequence ID" value="NZ_JQBX01000014.1"/>
</dbReference>
<accession>A0A0R2KVH4</accession>
<dbReference type="GO" id="GO:0006355">
    <property type="term" value="P:regulation of DNA-templated transcription"/>
    <property type="evidence" value="ECO:0007669"/>
    <property type="project" value="InterPro"/>
</dbReference>
<organism evidence="8 10">
    <name type="scientific">Pediococcus stilesii</name>
    <dbReference type="NCBI Taxonomy" id="331679"/>
    <lineage>
        <taxon>Bacteria</taxon>
        <taxon>Bacillati</taxon>
        <taxon>Bacillota</taxon>
        <taxon>Bacilli</taxon>
        <taxon>Lactobacillales</taxon>
        <taxon>Lactobacillaceae</taxon>
        <taxon>Pediococcus</taxon>
    </lineage>
</organism>
<evidence type="ECO:0000256" key="3">
    <source>
        <dbReference type="ARBA" id="ARBA00023015"/>
    </source>
</evidence>
<dbReference type="Pfam" id="PF08279">
    <property type="entry name" value="HTH_11"/>
    <property type="match status" value="1"/>
</dbReference>
<dbReference type="GO" id="GO:0009401">
    <property type="term" value="P:phosphoenolpyruvate-dependent sugar phosphotransferase system"/>
    <property type="evidence" value="ECO:0007669"/>
    <property type="project" value="InterPro"/>
</dbReference>
<dbReference type="PANTHER" id="PTHR30185">
    <property type="entry name" value="CRYPTIC BETA-GLUCOSIDE BGL OPERON ANTITERMINATOR"/>
    <property type="match status" value="1"/>
</dbReference>
<dbReference type="EMBL" id="JQBX01000014">
    <property type="protein sequence ID" value="KRN93506.1"/>
    <property type="molecule type" value="Genomic_DNA"/>
</dbReference>
<dbReference type="PANTHER" id="PTHR30185:SF18">
    <property type="entry name" value="TRANSCRIPTIONAL REGULATOR MTLR"/>
    <property type="match status" value="1"/>
</dbReference>
<evidence type="ECO:0000313" key="11">
    <source>
        <dbReference type="Proteomes" id="UP000305541"/>
    </source>
</evidence>
<dbReference type="InterPro" id="IPR036388">
    <property type="entry name" value="WH-like_DNA-bd_sf"/>
</dbReference>
<evidence type="ECO:0000259" key="7">
    <source>
        <dbReference type="PROSITE" id="PS51372"/>
    </source>
</evidence>
<evidence type="ECO:0000313" key="8">
    <source>
        <dbReference type="EMBL" id="KRN93506.1"/>
    </source>
</evidence>
<dbReference type="InterPro" id="IPR036095">
    <property type="entry name" value="PTS_EIIB-like_sf"/>
</dbReference>
<dbReference type="PROSITE" id="PS51099">
    <property type="entry name" value="PTS_EIIB_TYPE_2"/>
    <property type="match status" value="1"/>
</dbReference>
<dbReference type="SUPFAM" id="SSF63520">
    <property type="entry name" value="PTS-regulatory domain, PRD"/>
    <property type="match status" value="2"/>
</dbReference>
<dbReference type="AlphaFoldDB" id="A0A0R2KVH4"/>
<dbReference type="InterPro" id="IPR013011">
    <property type="entry name" value="PTS_EIIB_2"/>
</dbReference>
<keyword evidence="1" id="KW-0808">Transferase</keyword>
<dbReference type="Pfam" id="PF00874">
    <property type="entry name" value="PRD"/>
    <property type="match status" value="2"/>
</dbReference>
<evidence type="ECO:0000256" key="5">
    <source>
        <dbReference type="ARBA" id="ARBA00023163"/>
    </source>
</evidence>
<protein>
    <submittedName>
        <fullName evidence="9">PRD domain-containing protein</fullName>
    </submittedName>
</protein>
<dbReference type="Pfam" id="PF05043">
    <property type="entry name" value="Mga"/>
    <property type="match status" value="1"/>
</dbReference>
<dbReference type="OrthoDB" id="3175596at2"/>
<reference evidence="9 11" key="2">
    <citation type="submission" date="2019-05" db="EMBL/GenBank/DDBJ databases">
        <title>The metagenome of a microbial culture collection derived from dairy environment covers the genomic content of the human microbiome.</title>
        <authorList>
            <person name="Roder T."/>
            <person name="Wuthrich D."/>
            <person name="Sattari Z."/>
            <person name="Von Ah U."/>
            <person name="Bar C."/>
            <person name="Ronchi F."/>
            <person name="Macpherson A.J."/>
            <person name="Ganal-Vonarburg S.C."/>
            <person name="Bruggmann R."/>
            <person name="Vergeres G."/>
        </authorList>
    </citation>
    <scope>NUCLEOTIDE SEQUENCE [LARGE SCALE GENOMIC DNA]</scope>
    <source>
        <strain evidence="9 11">FAM 18815</strain>
    </source>
</reference>
<reference evidence="8 10" key="1">
    <citation type="journal article" date="2015" name="Genome Announc.">
        <title>Expanding the biotechnology potential of lactobacilli through comparative genomics of 213 strains and associated genera.</title>
        <authorList>
            <person name="Sun Z."/>
            <person name="Harris H.M."/>
            <person name="McCann A."/>
            <person name="Guo C."/>
            <person name="Argimon S."/>
            <person name="Zhang W."/>
            <person name="Yang X."/>
            <person name="Jeffery I.B."/>
            <person name="Cooney J.C."/>
            <person name="Kagawa T.F."/>
            <person name="Liu W."/>
            <person name="Song Y."/>
            <person name="Salvetti E."/>
            <person name="Wrobel A."/>
            <person name="Rasinkangas P."/>
            <person name="Parkhill J."/>
            <person name="Rea M.C."/>
            <person name="O'Sullivan O."/>
            <person name="Ritari J."/>
            <person name="Douillard F.P."/>
            <person name="Paul Ross R."/>
            <person name="Yang R."/>
            <person name="Briner A.E."/>
            <person name="Felis G.E."/>
            <person name="de Vos W.M."/>
            <person name="Barrangou R."/>
            <person name="Klaenhammer T.R."/>
            <person name="Caufield P.W."/>
            <person name="Cui Y."/>
            <person name="Zhang H."/>
            <person name="O'Toole P.W."/>
        </authorList>
    </citation>
    <scope>NUCLEOTIDE SEQUENCE [LARGE SCALE GENOMIC DNA]</scope>
    <source>
        <strain evidence="8 10">DSM 18001</strain>
    </source>
</reference>
<dbReference type="InterPro" id="IPR036390">
    <property type="entry name" value="WH_DNA-bd_sf"/>
</dbReference>
<dbReference type="InterPro" id="IPR003501">
    <property type="entry name" value="PTS_EIIB_2/3"/>
</dbReference>
<dbReference type="Proteomes" id="UP000051859">
    <property type="component" value="Unassembled WGS sequence"/>
</dbReference>
<dbReference type="Pfam" id="PF02302">
    <property type="entry name" value="PTS_IIB"/>
    <property type="match status" value="1"/>
</dbReference>